<keyword evidence="3" id="KW-1185">Reference proteome</keyword>
<proteinExistence type="predicted"/>
<organism evidence="2 3">
    <name type="scientific">Clytia hemisphaerica</name>
    <dbReference type="NCBI Taxonomy" id="252671"/>
    <lineage>
        <taxon>Eukaryota</taxon>
        <taxon>Metazoa</taxon>
        <taxon>Cnidaria</taxon>
        <taxon>Hydrozoa</taxon>
        <taxon>Hydroidolina</taxon>
        <taxon>Leptothecata</taxon>
        <taxon>Obeliida</taxon>
        <taxon>Clytiidae</taxon>
        <taxon>Clytia</taxon>
    </lineage>
</organism>
<feature type="region of interest" description="Disordered" evidence="1">
    <location>
        <begin position="21"/>
        <end position="168"/>
    </location>
</feature>
<name>A0A7M5XND8_9CNID</name>
<feature type="compositionally biased region" description="Polar residues" evidence="1">
    <location>
        <begin position="78"/>
        <end position="93"/>
    </location>
</feature>
<protein>
    <submittedName>
        <fullName evidence="2">Uncharacterized protein</fullName>
    </submittedName>
</protein>
<sequence length="189" mass="20744">KIMERFKTSSEQNEAIKNFINNLSDVEVDDNIDEGSSDDDFDNDDYNPGAGNQDEYRRSDVSSDEESLLDTDKERLTSDSNSESDGEVSMSSLPSSPVIPKKTPSPTPSSKSSELLTDPSDIERTPPLSPTSSLPDKPGSPPPSSPTSSLPDIPRSPPPKEKDSDFSDCEFIEETNTQINTNKKERVTR</sequence>
<evidence type="ECO:0000313" key="2">
    <source>
        <dbReference type="EnsemblMetazoa" id="CLYHEMP026375.1"/>
    </source>
</evidence>
<dbReference type="EnsemblMetazoa" id="CLYHEMT026375.1">
    <property type="protein sequence ID" value="CLYHEMP026375.1"/>
    <property type="gene ID" value="CLYHEMG026375"/>
</dbReference>
<feature type="compositionally biased region" description="Acidic residues" evidence="1">
    <location>
        <begin position="26"/>
        <end position="45"/>
    </location>
</feature>
<evidence type="ECO:0000313" key="3">
    <source>
        <dbReference type="Proteomes" id="UP000594262"/>
    </source>
</evidence>
<dbReference type="Proteomes" id="UP000594262">
    <property type="component" value="Unplaced"/>
</dbReference>
<dbReference type="AlphaFoldDB" id="A0A7M5XND8"/>
<evidence type="ECO:0000256" key="1">
    <source>
        <dbReference type="SAM" id="MobiDB-lite"/>
    </source>
</evidence>
<feature type="compositionally biased region" description="Low complexity" evidence="1">
    <location>
        <begin position="94"/>
        <end position="113"/>
    </location>
</feature>
<reference evidence="2" key="1">
    <citation type="submission" date="2021-01" db="UniProtKB">
        <authorList>
            <consortium name="EnsemblMetazoa"/>
        </authorList>
    </citation>
    <scope>IDENTIFICATION</scope>
</reference>
<accession>A0A7M5XND8</accession>